<comment type="caution">
    <text evidence="4">The sequence shown here is derived from an EMBL/GenBank/DDBJ whole genome shotgun (WGS) entry which is preliminary data.</text>
</comment>
<accession>A0A7Y3RLP0</accession>
<proteinExistence type="predicted"/>
<sequence length="171" mass="18478">MGQGLRGLVAVLTALLASLSLAAAQPPALGGVERTPDPVVSAPVGPLLDQLQWKRRILIVHNDFVRDQIGTTEKNAAFAEREIVVVNFGARGVGITLFDEGGQNVRGRALKAPGALEDLFQRYGVAPGKPEIVLVGKDGQIKGRWEESVELETLTTLIDSMPMRQQEMDNR</sequence>
<dbReference type="InterPro" id="IPR025232">
    <property type="entry name" value="DUF4174"/>
</dbReference>
<evidence type="ECO:0000313" key="4">
    <source>
        <dbReference type="EMBL" id="NNU16285.1"/>
    </source>
</evidence>
<keyword evidence="1 2" id="KW-0732">Signal</keyword>
<reference evidence="4 5" key="1">
    <citation type="submission" date="2020-05" db="EMBL/GenBank/DDBJ databases">
        <title>Parvularcula mediterraneae sp. nov., isolated from polypropylene straw from shallow seawater of the seashore of Laganas in Zakynthos island, Greece.</title>
        <authorList>
            <person name="Szabo I."/>
            <person name="Al-Omari J."/>
            <person name="Rado J."/>
            <person name="Szerdahelyi G.S."/>
        </authorList>
    </citation>
    <scope>NUCLEOTIDE SEQUENCE [LARGE SCALE GENOMIC DNA]</scope>
    <source>
        <strain evidence="4 5">ZS-1/3</strain>
    </source>
</reference>
<feature type="domain" description="DUF4174" evidence="3">
    <location>
        <begin position="48"/>
        <end position="167"/>
    </location>
</feature>
<feature type="chain" id="PRO_5030653911" evidence="2">
    <location>
        <begin position="24"/>
        <end position="171"/>
    </location>
</feature>
<protein>
    <submittedName>
        <fullName evidence="4">DUF4174 domain-containing protein</fullName>
    </submittedName>
</protein>
<evidence type="ECO:0000313" key="5">
    <source>
        <dbReference type="Proteomes" id="UP000536835"/>
    </source>
</evidence>
<feature type="signal peptide" evidence="2">
    <location>
        <begin position="1"/>
        <end position="23"/>
    </location>
</feature>
<name>A0A7Y3RLP0_9PROT</name>
<evidence type="ECO:0000256" key="2">
    <source>
        <dbReference type="SAM" id="SignalP"/>
    </source>
</evidence>
<dbReference type="Proteomes" id="UP000536835">
    <property type="component" value="Unassembled WGS sequence"/>
</dbReference>
<evidence type="ECO:0000256" key="1">
    <source>
        <dbReference type="ARBA" id="ARBA00022729"/>
    </source>
</evidence>
<dbReference type="Pfam" id="PF13778">
    <property type="entry name" value="DUF4174"/>
    <property type="match status" value="1"/>
</dbReference>
<dbReference type="EMBL" id="JABFCX010000002">
    <property type="protein sequence ID" value="NNU16285.1"/>
    <property type="molecule type" value="Genomic_DNA"/>
</dbReference>
<organism evidence="4 5">
    <name type="scientific">Parvularcula mediterranea</name>
    <dbReference type="NCBI Taxonomy" id="2732508"/>
    <lineage>
        <taxon>Bacteria</taxon>
        <taxon>Pseudomonadati</taxon>
        <taxon>Pseudomonadota</taxon>
        <taxon>Alphaproteobacteria</taxon>
        <taxon>Parvularculales</taxon>
        <taxon>Parvularculaceae</taxon>
        <taxon>Parvularcula</taxon>
    </lineage>
</organism>
<dbReference type="AlphaFoldDB" id="A0A7Y3RLP0"/>
<gene>
    <name evidence="4" type="ORF">HK107_08120</name>
</gene>
<evidence type="ECO:0000259" key="3">
    <source>
        <dbReference type="Pfam" id="PF13778"/>
    </source>
</evidence>
<keyword evidence="5" id="KW-1185">Reference proteome</keyword>